<dbReference type="EMBL" id="CAEX01002503">
    <property type="protein sequence ID" value="CCD19056.1"/>
    <property type="molecule type" value="Genomic_DNA"/>
</dbReference>
<name>F9WND8_TRYVY</name>
<reference evidence="2 3" key="1">
    <citation type="journal article" date="2012" name="Proc. Natl. Acad. Sci. U.S.A.">
        <title>Antigenic diversity is generated by distinct evolutionary mechanisms in African trypanosome species.</title>
        <authorList>
            <person name="Jackson A.P."/>
            <person name="Berry A."/>
            <person name="Aslett M."/>
            <person name="Allison H.C."/>
            <person name="Burton P."/>
            <person name="Vavrova-Anderson J."/>
            <person name="Brown R."/>
            <person name="Browne H."/>
            <person name="Corton N."/>
            <person name="Hauser H."/>
            <person name="Gamble J."/>
            <person name="Gilderthorp R."/>
            <person name="Marcello L."/>
            <person name="McQuillan J."/>
            <person name="Otto T.D."/>
            <person name="Quail M.A."/>
            <person name="Sanders M.J."/>
            <person name="van Tonder A."/>
            <person name="Ginger M.L."/>
            <person name="Field M.C."/>
            <person name="Barry J.D."/>
            <person name="Hertz-Fowler C."/>
            <person name="Berriman M."/>
        </authorList>
    </citation>
    <scope>NUCLEOTIDE SEQUENCE</scope>
    <source>
        <strain evidence="2 3">Y486</strain>
    </source>
</reference>
<organism evidence="2 3">
    <name type="scientific">Trypanosoma vivax (strain Y486)</name>
    <dbReference type="NCBI Taxonomy" id="1055687"/>
    <lineage>
        <taxon>Eukaryota</taxon>
        <taxon>Discoba</taxon>
        <taxon>Euglenozoa</taxon>
        <taxon>Kinetoplastea</taxon>
        <taxon>Metakinetoplastina</taxon>
        <taxon>Trypanosomatida</taxon>
        <taxon>Trypanosomatidae</taxon>
        <taxon>Trypanosoma</taxon>
        <taxon>Duttonella</taxon>
    </lineage>
</organism>
<accession>F9WND8</accession>
<protein>
    <submittedName>
        <fullName evidence="2">Uncharacterized protein</fullName>
    </submittedName>
</protein>
<evidence type="ECO:0000313" key="3">
    <source>
        <dbReference type="Proteomes" id="UP000009027"/>
    </source>
</evidence>
<feature type="region of interest" description="Disordered" evidence="1">
    <location>
        <begin position="19"/>
        <end position="65"/>
    </location>
</feature>
<evidence type="ECO:0000313" key="2">
    <source>
        <dbReference type="EMBL" id="CCD19056.1"/>
    </source>
</evidence>
<feature type="compositionally biased region" description="Basic and acidic residues" evidence="1">
    <location>
        <begin position="20"/>
        <end position="31"/>
    </location>
</feature>
<gene>
    <name evidence="2" type="ORF">TvY486_0017650</name>
</gene>
<dbReference type="AlphaFoldDB" id="F9WND8"/>
<keyword evidence="3" id="KW-1185">Reference proteome</keyword>
<sequence length="289" mass="29556">MHCGRSAEVRGALLVPRVGAEGERGTPRRDAWCGSSDRHRRAQRAQGRMGRDRRRGHGRRAGKAAKTCIEGGAETGNAVRPGGGPCFRALRLRGMSCAGETAVSKKGMAQGRGLLIALVGALCVTLAREVSGTEGDNSDEYTALCAAVSVARGAEQTAKSIAASAQLAGADGKTDELNETTLALSFAAAEAARLGDEVAASLVATASDAEAAAATKETLKASVKAARTAKTKAQEAEKAAVAAIYGDKVAEFDAAENSHRGLADAAGTALAFDISNLCDTAESSNNECH</sequence>
<evidence type="ECO:0000256" key="1">
    <source>
        <dbReference type="SAM" id="MobiDB-lite"/>
    </source>
</evidence>
<feature type="compositionally biased region" description="Basic residues" evidence="1">
    <location>
        <begin position="51"/>
        <end position="63"/>
    </location>
</feature>
<proteinExistence type="predicted"/>
<dbReference type="Proteomes" id="UP000009027">
    <property type="component" value="Unassembled WGS sequence"/>
</dbReference>
<dbReference type="VEuPathDB" id="TriTrypDB:TvY486_0017650"/>